<dbReference type="Proteomes" id="UP000634136">
    <property type="component" value="Unassembled WGS sequence"/>
</dbReference>
<dbReference type="EMBL" id="JAAIUW010000009">
    <property type="protein sequence ID" value="KAF7815925.1"/>
    <property type="molecule type" value="Genomic_DNA"/>
</dbReference>
<evidence type="ECO:0000256" key="5">
    <source>
        <dbReference type="ARBA" id="ARBA00023002"/>
    </source>
</evidence>
<feature type="binding site" description="axial binding residue" evidence="8">
    <location>
        <position position="449"/>
    </location>
    <ligand>
        <name>heme</name>
        <dbReference type="ChEBI" id="CHEBI:30413"/>
    </ligand>
    <ligandPart>
        <name>Fe</name>
        <dbReference type="ChEBI" id="CHEBI:18248"/>
    </ligandPart>
</feature>
<evidence type="ECO:0000256" key="10">
    <source>
        <dbReference type="SAM" id="Phobius"/>
    </source>
</evidence>
<dbReference type="FunFam" id="1.10.630.10:FF:000043">
    <property type="entry name" value="Cytochrome P450 99A2"/>
    <property type="match status" value="1"/>
</dbReference>
<comment type="similarity">
    <text evidence="2 9">Belongs to the cytochrome P450 family.</text>
</comment>
<comment type="cofactor">
    <cofactor evidence="1 8">
        <name>heme</name>
        <dbReference type="ChEBI" id="CHEBI:30413"/>
    </cofactor>
</comment>
<evidence type="ECO:0000256" key="3">
    <source>
        <dbReference type="ARBA" id="ARBA00022617"/>
    </source>
</evidence>
<dbReference type="SUPFAM" id="SSF48264">
    <property type="entry name" value="Cytochrome P450"/>
    <property type="match status" value="1"/>
</dbReference>
<proteinExistence type="inferred from homology"/>
<dbReference type="Pfam" id="PF00067">
    <property type="entry name" value="p450"/>
    <property type="match status" value="1"/>
</dbReference>
<keyword evidence="10" id="KW-0472">Membrane</keyword>
<evidence type="ECO:0000256" key="7">
    <source>
        <dbReference type="ARBA" id="ARBA00023033"/>
    </source>
</evidence>
<evidence type="ECO:0000256" key="8">
    <source>
        <dbReference type="PIRSR" id="PIRSR602401-1"/>
    </source>
</evidence>
<evidence type="ECO:0000313" key="11">
    <source>
        <dbReference type="EMBL" id="KAF7815925.1"/>
    </source>
</evidence>
<keyword evidence="4 8" id="KW-0479">Metal-binding</keyword>
<evidence type="ECO:0000256" key="9">
    <source>
        <dbReference type="RuleBase" id="RU000461"/>
    </source>
</evidence>
<feature type="transmembrane region" description="Helical" evidence="10">
    <location>
        <begin position="6"/>
        <end position="26"/>
    </location>
</feature>
<dbReference type="GO" id="GO:0005506">
    <property type="term" value="F:iron ion binding"/>
    <property type="evidence" value="ECO:0007669"/>
    <property type="project" value="InterPro"/>
</dbReference>
<dbReference type="GO" id="GO:0020037">
    <property type="term" value="F:heme binding"/>
    <property type="evidence" value="ECO:0007669"/>
    <property type="project" value="InterPro"/>
</dbReference>
<gene>
    <name evidence="11" type="ORF">G2W53_029894</name>
</gene>
<dbReference type="GO" id="GO:0016705">
    <property type="term" value="F:oxidoreductase activity, acting on paired donors, with incorporation or reduction of molecular oxygen"/>
    <property type="evidence" value="ECO:0007669"/>
    <property type="project" value="InterPro"/>
</dbReference>
<dbReference type="AlphaFoldDB" id="A0A834T6G7"/>
<evidence type="ECO:0000256" key="2">
    <source>
        <dbReference type="ARBA" id="ARBA00010617"/>
    </source>
</evidence>
<dbReference type="PRINTS" id="PR00385">
    <property type="entry name" value="P450"/>
</dbReference>
<dbReference type="PRINTS" id="PR00463">
    <property type="entry name" value="EP450I"/>
</dbReference>
<dbReference type="InterPro" id="IPR036396">
    <property type="entry name" value="Cyt_P450_sf"/>
</dbReference>
<dbReference type="InterPro" id="IPR002401">
    <property type="entry name" value="Cyt_P450_E_grp-I"/>
</dbReference>
<comment type="caution">
    <text evidence="11">The sequence shown here is derived from an EMBL/GenBank/DDBJ whole genome shotgun (WGS) entry which is preliminary data.</text>
</comment>
<name>A0A834T6G7_9FABA</name>
<keyword evidence="12" id="KW-1185">Reference proteome</keyword>
<organism evidence="11 12">
    <name type="scientific">Senna tora</name>
    <dbReference type="NCBI Taxonomy" id="362788"/>
    <lineage>
        <taxon>Eukaryota</taxon>
        <taxon>Viridiplantae</taxon>
        <taxon>Streptophyta</taxon>
        <taxon>Embryophyta</taxon>
        <taxon>Tracheophyta</taxon>
        <taxon>Spermatophyta</taxon>
        <taxon>Magnoliopsida</taxon>
        <taxon>eudicotyledons</taxon>
        <taxon>Gunneridae</taxon>
        <taxon>Pentapetalae</taxon>
        <taxon>rosids</taxon>
        <taxon>fabids</taxon>
        <taxon>Fabales</taxon>
        <taxon>Fabaceae</taxon>
        <taxon>Caesalpinioideae</taxon>
        <taxon>Cassia clade</taxon>
        <taxon>Senna</taxon>
    </lineage>
</organism>
<dbReference type="PANTHER" id="PTHR47955:SF8">
    <property type="entry name" value="CYTOCHROME P450 71D11-LIKE"/>
    <property type="match status" value="1"/>
</dbReference>
<accession>A0A834T6G7</accession>
<keyword evidence="5 9" id="KW-0560">Oxidoreductase</keyword>
<dbReference type="OrthoDB" id="1470350at2759"/>
<evidence type="ECO:0000256" key="4">
    <source>
        <dbReference type="ARBA" id="ARBA00022723"/>
    </source>
</evidence>
<evidence type="ECO:0000313" key="12">
    <source>
        <dbReference type="Proteomes" id="UP000634136"/>
    </source>
</evidence>
<keyword evidence="3 8" id="KW-0349">Heme</keyword>
<dbReference type="PROSITE" id="PS00086">
    <property type="entry name" value="CYTOCHROME_P450"/>
    <property type="match status" value="1"/>
</dbReference>
<keyword evidence="6 8" id="KW-0408">Iron</keyword>
<sequence>MDDRYMFLLVIPPSLVIILKIVNNLIIRRRRSWKVPVPPGPWKLPIIGSIHHLVLGSHSQSPHRGLRELSEKYGALMHLQLGEVSTVVISSREAAKEVLKTHDGVFAYRPHLPPADLMIYGSTDITMSPIGHHWKLLRKICSLQMLNGQRVRSFQSLREKEVSSLITYLSHKAISSSPLSVNLSHKLYTTIFSITTKAAFGENYKAQEELLLASEEILKIVEDRSICEMFPSQKWLLVVTGMKGKIENIHNKIDRVLEKIIGAFGDQEEGDEPQCLLSALLNLKQEGHITKDHVKAVMLDMILGGTETSSITIEWAMTQMMKNPRVLKKAQTEIREVVFNSNKGCDDNTINETTLQELKYLKAVVKETLRLHPSAPLLIPRECTQTCEINGYTIPIGTRVLVNAWAIGRDPNYWNLAEEFLPERFLESDIDYMGFNFKYIPFGSGKRICPGMLFGVASVEILLANLLCFFDWKLPSGITPETLDMAETLGTTMKRKSNLLLIPTSYNSPSSLDN</sequence>
<dbReference type="Gene3D" id="1.10.630.10">
    <property type="entry name" value="Cytochrome P450"/>
    <property type="match status" value="1"/>
</dbReference>
<dbReference type="InterPro" id="IPR001128">
    <property type="entry name" value="Cyt_P450"/>
</dbReference>
<dbReference type="PANTHER" id="PTHR47955">
    <property type="entry name" value="CYTOCHROME P450 FAMILY 71 PROTEIN"/>
    <property type="match status" value="1"/>
</dbReference>
<protein>
    <submittedName>
        <fullName evidence="11">Cytochrome P450 71D11</fullName>
    </submittedName>
</protein>
<keyword evidence="10" id="KW-0812">Transmembrane</keyword>
<dbReference type="CDD" id="cd11072">
    <property type="entry name" value="CYP71-like"/>
    <property type="match status" value="1"/>
</dbReference>
<evidence type="ECO:0000256" key="6">
    <source>
        <dbReference type="ARBA" id="ARBA00023004"/>
    </source>
</evidence>
<dbReference type="InterPro" id="IPR017972">
    <property type="entry name" value="Cyt_P450_CS"/>
</dbReference>
<keyword evidence="10" id="KW-1133">Transmembrane helix</keyword>
<reference evidence="11" key="1">
    <citation type="submission" date="2020-09" db="EMBL/GenBank/DDBJ databases">
        <title>Genome-Enabled Discovery of Anthraquinone Biosynthesis in Senna tora.</title>
        <authorList>
            <person name="Kang S.-H."/>
            <person name="Pandey R.P."/>
            <person name="Lee C.-M."/>
            <person name="Sim J.-S."/>
            <person name="Jeong J.-T."/>
            <person name="Choi B.-S."/>
            <person name="Jung M."/>
            <person name="Ginzburg D."/>
            <person name="Zhao K."/>
            <person name="Won S.Y."/>
            <person name="Oh T.-J."/>
            <person name="Yu Y."/>
            <person name="Kim N.-H."/>
            <person name="Lee O.R."/>
            <person name="Lee T.-H."/>
            <person name="Bashyal P."/>
            <person name="Kim T.-S."/>
            <person name="Lee W.-H."/>
            <person name="Kawkins C."/>
            <person name="Kim C.-K."/>
            <person name="Kim J.S."/>
            <person name="Ahn B.O."/>
            <person name="Rhee S.Y."/>
            <person name="Sohng J.K."/>
        </authorList>
    </citation>
    <scope>NUCLEOTIDE SEQUENCE</scope>
    <source>
        <tissue evidence="11">Leaf</tissue>
    </source>
</reference>
<keyword evidence="7 9" id="KW-0503">Monooxygenase</keyword>
<evidence type="ECO:0000256" key="1">
    <source>
        <dbReference type="ARBA" id="ARBA00001971"/>
    </source>
</evidence>
<dbReference type="GO" id="GO:0004497">
    <property type="term" value="F:monooxygenase activity"/>
    <property type="evidence" value="ECO:0007669"/>
    <property type="project" value="UniProtKB-KW"/>
</dbReference>